<keyword evidence="4" id="KW-0853">WD repeat</keyword>
<evidence type="ECO:0000256" key="9">
    <source>
        <dbReference type="SAM" id="Coils"/>
    </source>
</evidence>
<gene>
    <name evidence="12" type="ORF">M408DRAFT_332054</name>
</gene>
<dbReference type="OrthoDB" id="2194683at2759"/>
<dbReference type="PANTHER" id="PTHR13227:SF0">
    <property type="entry name" value="EUKARYOTIC TRANSLATION INITIATION FACTOR 2A"/>
    <property type="match status" value="1"/>
</dbReference>
<dbReference type="GO" id="GO:0003729">
    <property type="term" value="F:mRNA binding"/>
    <property type="evidence" value="ECO:0007669"/>
    <property type="project" value="TreeGrafter"/>
</dbReference>
<evidence type="ECO:0000313" key="13">
    <source>
        <dbReference type="Proteomes" id="UP000054097"/>
    </source>
</evidence>
<comment type="similarity">
    <text evidence="1 8">Belongs to the WD repeat EIF2A family.</text>
</comment>
<dbReference type="InterPro" id="IPR013979">
    <property type="entry name" value="TIF_beta_prop-like"/>
</dbReference>
<evidence type="ECO:0000259" key="11">
    <source>
        <dbReference type="Pfam" id="PF08662"/>
    </source>
</evidence>
<feature type="region of interest" description="Disordered" evidence="10">
    <location>
        <begin position="432"/>
        <end position="620"/>
    </location>
</feature>
<dbReference type="Gene3D" id="2.130.10.10">
    <property type="entry name" value="YVTN repeat-like/Quinoprotein amine dehydrogenase"/>
    <property type="match status" value="1"/>
</dbReference>
<evidence type="ECO:0000256" key="4">
    <source>
        <dbReference type="ARBA" id="ARBA00022574"/>
    </source>
</evidence>
<keyword evidence="5" id="KW-0677">Repeat</keyword>
<dbReference type="InterPro" id="IPR011387">
    <property type="entry name" value="TIF2A"/>
</dbReference>
<dbReference type="PANTHER" id="PTHR13227">
    <property type="entry name" value="EUKARYOTIC TRANSLATION INITIATION FACTOR 2A"/>
    <property type="match status" value="1"/>
</dbReference>
<dbReference type="GO" id="GO:0043022">
    <property type="term" value="F:ribosome binding"/>
    <property type="evidence" value="ECO:0007669"/>
    <property type="project" value="UniProtKB-UniRule"/>
</dbReference>
<comment type="function">
    <text evidence="8">Functions in the early steps of protein synthesis of a small number of specific mRNAs. Acts by directing the binding of methionyl-tRNAi to 40S ribosomal subunits. In contrast to the eIF-2 complex, it binds methionyl-tRNAi to 40S subunits in a codon-dependent manner, whereas the eIF-2 complex binds methionyl-tRNAi to 40S subunits in a GTP-dependent manner.</text>
</comment>
<evidence type="ECO:0000256" key="3">
    <source>
        <dbReference type="ARBA" id="ARBA00022540"/>
    </source>
</evidence>
<dbReference type="STRING" id="933852.A0A0C2WC08"/>
<dbReference type="GO" id="GO:0000049">
    <property type="term" value="F:tRNA binding"/>
    <property type="evidence" value="ECO:0007669"/>
    <property type="project" value="UniProtKB-UniRule"/>
</dbReference>
<keyword evidence="3 8" id="KW-0396">Initiation factor</keyword>
<keyword evidence="6 8" id="KW-0810">Translation regulation</keyword>
<dbReference type="InterPro" id="IPR015943">
    <property type="entry name" value="WD40/YVTN_repeat-like_dom_sf"/>
</dbReference>
<feature type="coiled-coil region" evidence="9">
    <location>
        <begin position="651"/>
        <end position="678"/>
    </location>
</feature>
<dbReference type="EMBL" id="KN824329">
    <property type="protein sequence ID" value="KIM23998.1"/>
    <property type="molecule type" value="Genomic_DNA"/>
</dbReference>
<evidence type="ECO:0000256" key="2">
    <source>
        <dbReference type="ARBA" id="ARBA00013819"/>
    </source>
</evidence>
<dbReference type="Pfam" id="PF08662">
    <property type="entry name" value="eIF2A"/>
    <property type="match status" value="1"/>
</dbReference>
<reference evidence="13" key="2">
    <citation type="submission" date="2015-01" db="EMBL/GenBank/DDBJ databases">
        <title>Evolutionary Origins and Diversification of the Mycorrhizal Mutualists.</title>
        <authorList>
            <consortium name="DOE Joint Genome Institute"/>
            <consortium name="Mycorrhizal Genomics Consortium"/>
            <person name="Kohler A."/>
            <person name="Kuo A."/>
            <person name="Nagy L.G."/>
            <person name="Floudas D."/>
            <person name="Copeland A."/>
            <person name="Barry K.W."/>
            <person name="Cichocki N."/>
            <person name="Veneault-Fourrey C."/>
            <person name="LaButti K."/>
            <person name="Lindquist E.A."/>
            <person name="Lipzen A."/>
            <person name="Lundell T."/>
            <person name="Morin E."/>
            <person name="Murat C."/>
            <person name="Riley R."/>
            <person name="Ohm R."/>
            <person name="Sun H."/>
            <person name="Tunlid A."/>
            <person name="Henrissat B."/>
            <person name="Grigoriev I.V."/>
            <person name="Hibbett D.S."/>
            <person name="Martin F."/>
        </authorList>
    </citation>
    <scope>NUCLEOTIDE SEQUENCE [LARGE SCALE GENOMIC DNA]</scope>
    <source>
        <strain evidence="13">MAFF 305830</strain>
    </source>
</reference>
<sequence>MASNPGTTDQGTLPSQLPYCQYSFRAQKDLGIVYGAPSFQPSALQKPEGAARATQYSGDGRYFGIPLPDQVIIVSATTFEVIRSLPILNVIEIGFSPKGTFLSTWERQQKSGEDGAIHKNLRVWNVQSGEEVAAFGQKNQEGWDLQYTPSESHALRLAGPEIQVFNPSDWAAGAVSKLRIEGMSTAVLSPGANPSVALFIPEKGGSPGSIRIHSLLALAAPPSCRKQFFKADRVTIKWNALGTLALVMTHTEVDKSNKSYYGETGLYLLSAAGNFDSRIVLDKEGPIHDFAWNPNSKEFCVVYGFMPAKATLFDQRVKPIHEFGANPQNFVSWNPQGRLLALAGFGNLAGKADIYDRRTLNKITQIDAPNSSNFEWNHDGTMILTATLSPRLRVDNGIKIWWCSGQLLHVQMTEELYQATWRPVARNAIPGFPNNIPPAPPPSSSTQALPAKPVAAKPAGAYRPPGALGRAAPSIFKREDEGGGSGAQTPPRGVPGSMGYHEGGTNGSGRGTPNGYARGRGGDAPRGRGQGGRHVPGAPPGASPATTPPPEGQRRKKGGKGRKEDGEGGNSGTASGRQTPMDGYATPTYQQQGHSNHGPGRGQSPQSHPRGTERGQLRVPMPAKVEEALLSVPADATSPLSPGGDGTLDPVQKKIRNLSKKLKAIDELKEKAQRGEKLETTQHKKIESEAEIRKELNALMASNP</sequence>
<feature type="compositionally biased region" description="Gly residues" evidence="10">
    <location>
        <begin position="501"/>
        <end position="519"/>
    </location>
</feature>
<feature type="compositionally biased region" description="Low complexity" evidence="10">
    <location>
        <begin position="444"/>
        <end position="461"/>
    </location>
</feature>
<dbReference type="AlphaFoldDB" id="A0A0C2WC08"/>
<evidence type="ECO:0000256" key="1">
    <source>
        <dbReference type="ARBA" id="ARBA00009573"/>
    </source>
</evidence>
<evidence type="ECO:0000256" key="8">
    <source>
        <dbReference type="PIRNR" id="PIRNR017222"/>
    </source>
</evidence>
<feature type="compositionally biased region" description="Pro residues" evidence="10">
    <location>
        <begin position="537"/>
        <end position="551"/>
    </location>
</feature>
<feature type="domain" description="Translation initiation factor beta propellor-like" evidence="11">
    <location>
        <begin position="226"/>
        <end position="419"/>
    </location>
</feature>
<dbReference type="GO" id="GO:0022627">
    <property type="term" value="C:cytosolic small ribosomal subunit"/>
    <property type="evidence" value="ECO:0007669"/>
    <property type="project" value="TreeGrafter"/>
</dbReference>
<name>A0A0C2WC08_SERVB</name>
<dbReference type="GO" id="GO:0006417">
    <property type="term" value="P:regulation of translation"/>
    <property type="evidence" value="ECO:0007669"/>
    <property type="project" value="UniProtKB-KW"/>
</dbReference>
<evidence type="ECO:0000256" key="10">
    <source>
        <dbReference type="SAM" id="MobiDB-lite"/>
    </source>
</evidence>
<dbReference type="PIRSF" id="PIRSF017222">
    <property type="entry name" value="eIF2A"/>
    <property type="match status" value="1"/>
</dbReference>
<evidence type="ECO:0000313" key="12">
    <source>
        <dbReference type="EMBL" id="KIM23998.1"/>
    </source>
</evidence>
<organism evidence="12 13">
    <name type="scientific">Serendipita vermifera MAFF 305830</name>
    <dbReference type="NCBI Taxonomy" id="933852"/>
    <lineage>
        <taxon>Eukaryota</taxon>
        <taxon>Fungi</taxon>
        <taxon>Dikarya</taxon>
        <taxon>Basidiomycota</taxon>
        <taxon>Agaricomycotina</taxon>
        <taxon>Agaricomycetes</taxon>
        <taxon>Sebacinales</taxon>
        <taxon>Serendipitaceae</taxon>
        <taxon>Serendipita</taxon>
    </lineage>
</organism>
<dbReference type="SUPFAM" id="SSF82171">
    <property type="entry name" value="DPP6 N-terminal domain-like"/>
    <property type="match status" value="1"/>
</dbReference>
<keyword evidence="9" id="KW-0175">Coiled coil</keyword>
<evidence type="ECO:0000256" key="6">
    <source>
        <dbReference type="ARBA" id="ARBA00022845"/>
    </source>
</evidence>
<keyword evidence="7 8" id="KW-0648">Protein biosynthesis</keyword>
<proteinExistence type="inferred from homology"/>
<reference evidence="12 13" key="1">
    <citation type="submission" date="2014-04" db="EMBL/GenBank/DDBJ databases">
        <authorList>
            <consortium name="DOE Joint Genome Institute"/>
            <person name="Kuo A."/>
            <person name="Zuccaro A."/>
            <person name="Kohler A."/>
            <person name="Nagy L.G."/>
            <person name="Floudas D."/>
            <person name="Copeland A."/>
            <person name="Barry K.W."/>
            <person name="Cichocki N."/>
            <person name="Veneault-Fourrey C."/>
            <person name="LaButti K."/>
            <person name="Lindquist E.A."/>
            <person name="Lipzen A."/>
            <person name="Lundell T."/>
            <person name="Morin E."/>
            <person name="Murat C."/>
            <person name="Sun H."/>
            <person name="Tunlid A."/>
            <person name="Henrissat B."/>
            <person name="Grigoriev I.V."/>
            <person name="Hibbett D.S."/>
            <person name="Martin F."/>
            <person name="Nordberg H.P."/>
            <person name="Cantor M.N."/>
            <person name="Hua S.X."/>
        </authorList>
    </citation>
    <scope>NUCLEOTIDE SEQUENCE [LARGE SCALE GENOMIC DNA]</scope>
    <source>
        <strain evidence="12 13">MAFF 305830</strain>
    </source>
</reference>
<dbReference type="GO" id="GO:0003743">
    <property type="term" value="F:translation initiation factor activity"/>
    <property type="evidence" value="ECO:0007669"/>
    <property type="project" value="UniProtKB-UniRule"/>
</dbReference>
<dbReference type="HOGENOM" id="CLU_013809_0_1_1"/>
<evidence type="ECO:0000256" key="7">
    <source>
        <dbReference type="ARBA" id="ARBA00022917"/>
    </source>
</evidence>
<protein>
    <recommendedName>
        <fullName evidence="2 8">Eukaryotic translation initiation factor 2A</fullName>
        <shortName evidence="8">eIF-2A</shortName>
    </recommendedName>
</protein>
<keyword evidence="13" id="KW-1185">Reference proteome</keyword>
<dbReference type="Proteomes" id="UP000054097">
    <property type="component" value="Unassembled WGS sequence"/>
</dbReference>
<accession>A0A0C2WC08</accession>
<evidence type="ECO:0000256" key="5">
    <source>
        <dbReference type="ARBA" id="ARBA00022737"/>
    </source>
</evidence>